<evidence type="ECO:0000256" key="11">
    <source>
        <dbReference type="RuleBase" id="RU367005"/>
    </source>
</evidence>
<keyword evidence="6 11" id="KW-0999">Mitochondrion inner membrane</keyword>
<evidence type="ECO:0000256" key="10">
    <source>
        <dbReference type="ARBA" id="ARBA00023310"/>
    </source>
</evidence>
<dbReference type="GO" id="GO:0015078">
    <property type="term" value="F:proton transmembrane transporter activity"/>
    <property type="evidence" value="ECO:0007669"/>
    <property type="project" value="InterPro"/>
</dbReference>
<dbReference type="EMBL" id="VXIT01000010">
    <property type="protein sequence ID" value="KAA6409657.1"/>
    <property type="molecule type" value="Genomic_DNA"/>
</dbReference>
<protein>
    <recommendedName>
        <fullName evidence="11">ATP synthase F(0) complex subunit e, mitochondrial</fullName>
    </recommendedName>
</protein>
<name>A0A5M8PJU8_9LECA</name>
<accession>A0A5M8PJU8</accession>
<keyword evidence="10 11" id="KW-0066">ATP synthesis</keyword>
<evidence type="ECO:0000313" key="12">
    <source>
        <dbReference type="EMBL" id="KAA6409657.1"/>
    </source>
</evidence>
<dbReference type="AlphaFoldDB" id="A0A5M8PJU8"/>
<dbReference type="Pfam" id="PF05680">
    <property type="entry name" value="ATP-synt_E"/>
    <property type="match status" value="1"/>
</dbReference>
<keyword evidence="4 11" id="KW-0138">CF(0)</keyword>
<comment type="subunit">
    <text evidence="11">F-type ATPases have 2 components, CF(1) - the catalytic core - and CF(0) - the membrane proton channel. CF(1) and CF(0) have multiple subunits.</text>
</comment>
<keyword evidence="9" id="KW-0472">Membrane</keyword>
<evidence type="ECO:0000256" key="7">
    <source>
        <dbReference type="ARBA" id="ARBA00023065"/>
    </source>
</evidence>
<evidence type="ECO:0000256" key="3">
    <source>
        <dbReference type="ARBA" id="ARBA00022448"/>
    </source>
</evidence>
<proteinExistence type="inferred from homology"/>
<organism evidence="12 13">
    <name type="scientific">Lasallia pustulata</name>
    <dbReference type="NCBI Taxonomy" id="136370"/>
    <lineage>
        <taxon>Eukaryota</taxon>
        <taxon>Fungi</taxon>
        <taxon>Dikarya</taxon>
        <taxon>Ascomycota</taxon>
        <taxon>Pezizomycotina</taxon>
        <taxon>Lecanoromycetes</taxon>
        <taxon>OSLEUM clade</taxon>
        <taxon>Umbilicariomycetidae</taxon>
        <taxon>Umbilicariales</taxon>
        <taxon>Umbilicariaceae</taxon>
        <taxon>Lasallia</taxon>
    </lineage>
</organism>
<keyword evidence="3 11" id="KW-0813">Transport</keyword>
<comment type="similarity">
    <text evidence="2 11">Belongs to the ATPase e subunit family.</text>
</comment>
<evidence type="ECO:0000256" key="9">
    <source>
        <dbReference type="ARBA" id="ARBA00023136"/>
    </source>
</evidence>
<dbReference type="InterPro" id="IPR008386">
    <property type="entry name" value="ATP_synth_F0_esu_mt"/>
</dbReference>
<evidence type="ECO:0000256" key="2">
    <source>
        <dbReference type="ARBA" id="ARBA00007333"/>
    </source>
</evidence>
<comment type="caution">
    <text evidence="12">The sequence shown here is derived from an EMBL/GenBank/DDBJ whole genome shotgun (WGS) entry which is preliminary data.</text>
</comment>
<keyword evidence="8 11" id="KW-0496">Mitochondrion</keyword>
<dbReference type="GO" id="GO:0015986">
    <property type="term" value="P:proton motive force-driven ATP synthesis"/>
    <property type="evidence" value="ECO:0007669"/>
    <property type="project" value="InterPro"/>
</dbReference>
<sequence>MASSGVNVIRYSALLLGVAYGVYHQSALSASAKINEINRSYQQKENLIQKAKAEWTKKTMPAESKTEGGGVISDPNDSRFDLEAYLTMKMADEAK</sequence>
<dbReference type="OrthoDB" id="2125027at2759"/>
<keyword evidence="5 11" id="KW-0375">Hydrogen ion transport</keyword>
<comment type="subcellular location">
    <subcellularLocation>
        <location evidence="1 11">Mitochondrion inner membrane</location>
    </subcellularLocation>
</comment>
<comment type="function">
    <text evidence="11">Subunit e, of the mitochondrial membrane ATP synthase complex (F(1)F(0) ATP synthase or Complex V) that produces ATP from ADP in the presence of a proton gradient across the membrane which is generated by electron transport complexes of the respiratory chain. ATP synthase complex consist of a soluble F(1) head domain - the catalytic core - and a membrane F(1) domain - the membrane proton channel. These two domains are linked by a central stalk rotating inside the F(1) region and a stationary peripheral stalk. During catalysis, ATP synthesis in the catalytic domain of F(1) is coupled via a rotary mechanism of the central stalk subunits to proton translocation. In vivo, can only synthesize ATP although its ATP hydrolase activity can be activated artificially in vitro. Part of the complex F(0) domain.</text>
</comment>
<reference evidence="12 13" key="1">
    <citation type="submission" date="2019-09" db="EMBL/GenBank/DDBJ databases">
        <title>The hologenome of the rock-dwelling lichen Lasallia pustulata.</title>
        <authorList>
            <person name="Greshake Tzovaras B."/>
            <person name="Segers F."/>
            <person name="Bicker A."/>
            <person name="Dal Grande F."/>
            <person name="Otte J."/>
            <person name="Hankeln T."/>
            <person name="Schmitt I."/>
            <person name="Ebersberger I."/>
        </authorList>
    </citation>
    <scope>NUCLEOTIDE SEQUENCE [LARGE SCALE GENOMIC DNA]</scope>
    <source>
        <strain evidence="12">A1-1</strain>
    </source>
</reference>
<dbReference type="GO" id="GO:0005743">
    <property type="term" value="C:mitochondrial inner membrane"/>
    <property type="evidence" value="ECO:0007669"/>
    <property type="project" value="UniProtKB-SubCell"/>
</dbReference>
<evidence type="ECO:0000256" key="1">
    <source>
        <dbReference type="ARBA" id="ARBA00004273"/>
    </source>
</evidence>
<dbReference type="GO" id="GO:0045259">
    <property type="term" value="C:proton-transporting ATP synthase complex"/>
    <property type="evidence" value="ECO:0007669"/>
    <property type="project" value="UniProtKB-UniRule"/>
</dbReference>
<evidence type="ECO:0000256" key="5">
    <source>
        <dbReference type="ARBA" id="ARBA00022781"/>
    </source>
</evidence>
<evidence type="ECO:0000256" key="8">
    <source>
        <dbReference type="ARBA" id="ARBA00023128"/>
    </source>
</evidence>
<keyword evidence="7 11" id="KW-0406">Ion transport</keyword>
<dbReference type="Proteomes" id="UP000324767">
    <property type="component" value="Unassembled WGS sequence"/>
</dbReference>
<evidence type="ECO:0000256" key="6">
    <source>
        <dbReference type="ARBA" id="ARBA00022792"/>
    </source>
</evidence>
<evidence type="ECO:0000256" key="4">
    <source>
        <dbReference type="ARBA" id="ARBA00022547"/>
    </source>
</evidence>
<gene>
    <name evidence="12" type="ORF">FRX48_06269</name>
</gene>
<evidence type="ECO:0000313" key="13">
    <source>
        <dbReference type="Proteomes" id="UP000324767"/>
    </source>
</evidence>